<dbReference type="InterPro" id="IPR011010">
    <property type="entry name" value="DNA_brk_join_enz"/>
</dbReference>
<comment type="caution">
    <text evidence="1">The sequence shown here is derived from an EMBL/GenBank/DDBJ whole genome shotgun (WGS) entry which is preliminary data.</text>
</comment>
<protein>
    <submittedName>
        <fullName evidence="1">AcrR family transcriptional regulator</fullName>
    </submittedName>
</protein>
<gene>
    <name evidence="1" type="ORF">JOF47_002456</name>
</gene>
<accession>A0ABS4XEQ4</accession>
<name>A0ABS4XEQ4_9MICC</name>
<dbReference type="Proteomes" id="UP001296993">
    <property type="component" value="Unassembled WGS sequence"/>
</dbReference>
<dbReference type="EMBL" id="JAGIOF010000001">
    <property type="protein sequence ID" value="MBP2386945.1"/>
    <property type="molecule type" value="Genomic_DNA"/>
</dbReference>
<evidence type="ECO:0000313" key="2">
    <source>
        <dbReference type="Proteomes" id="UP001296993"/>
    </source>
</evidence>
<organism evidence="1 2">
    <name type="scientific">Paeniglutamicibacter kerguelensis</name>
    <dbReference type="NCBI Taxonomy" id="254788"/>
    <lineage>
        <taxon>Bacteria</taxon>
        <taxon>Bacillati</taxon>
        <taxon>Actinomycetota</taxon>
        <taxon>Actinomycetes</taxon>
        <taxon>Micrococcales</taxon>
        <taxon>Micrococcaceae</taxon>
        <taxon>Paeniglutamicibacter</taxon>
    </lineage>
</organism>
<evidence type="ECO:0000313" key="1">
    <source>
        <dbReference type="EMBL" id="MBP2386945.1"/>
    </source>
</evidence>
<keyword evidence="2" id="KW-1185">Reference proteome</keyword>
<reference evidence="1 2" key="1">
    <citation type="submission" date="2021-03" db="EMBL/GenBank/DDBJ databases">
        <title>Sequencing the genomes of 1000 actinobacteria strains.</title>
        <authorList>
            <person name="Klenk H.-P."/>
        </authorList>
    </citation>
    <scope>NUCLEOTIDE SEQUENCE [LARGE SCALE GENOMIC DNA]</scope>
    <source>
        <strain evidence="1 2">DSM 15797</strain>
    </source>
</reference>
<sequence length="125" mass="13403">MSRIVRLTTDDVLHDGDHTLLRLGEPPTPVPEPLAGLLRAYLEDRPNMTTAASPASRWLFRGRRAGQPVDPGSIRDLPQEIGVPAQSGRTAAIRQLVLQMPPVAAQGLGYHHTSTTKIAAEAGSP</sequence>
<proteinExistence type="predicted"/>
<dbReference type="SUPFAM" id="SSF56349">
    <property type="entry name" value="DNA breaking-rejoining enzymes"/>
    <property type="match status" value="1"/>
</dbReference>
<dbReference type="RefSeq" id="WP_209998551.1">
    <property type="nucleotide sequence ID" value="NZ_BAAAJY010000010.1"/>
</dbReference>